<dbReference type="Pfam" id="PF22672">
    <property type="entry name" value="DBL_C"/>
    <property type="match status" value="2"/>
</dbReference>
<dbReference type="FunFam" id="1.20.58.830:FF:000005">
    <property type="entry name" value="Erythrocyte membrane protein 1, PfEMP1"/>
    <property type="match status" value="1"/>
</dbReference>
<evidence type="ECO:0000259" key="4">
    <source>
        <dbReference type="Pfam" id="PF05424"/>
    </source>
</evidence>
<feature type="domain" description="Cysteine-rich interdomain region 1 gamma" evidence="6">
    <location>
        <begin position="1436"/>
        <end position="1487"/>
    </location>
</feature>
<feature type="compositionally biased region" description="Polar residues" evidence="2">
    <location>
        <begin position="931"/>
        <end position="970"/>
    </location>
</feature>
<dbReference type="Gene3D" id="1.20.58.1930">
    <property type="match status" value="2"/>
</dbReference>
<feature type="compositionally biased region" description="Acidic residues" evidence="2">
    <location>
        <begin position="778"/>
        <end position="790"/>
    </location>
</feature>
<feature type="region of interest" description="Disordered" evidence="2">
    <location>
        <begin position="1631"/>
        <end position="1757"/>
    </location>
</feature>
<evidence type="ECO:0000256" key="1">
    <source>
        <dbReference type="SAM" id="Coils"/>
    </source>
</evidence>
<reference evidence="8 9" key="1">
    <citation type="submission" date="2013-02" db="EMBL/GenBank/DDBJ databases">
        <title>The Genome Sequence of Plasmodium falciparum UGT5.1.</title>
        <authorList>
            <consortium name="The Broad Institute Genome Sequencing Platform"/>
            <consortium name="The Broad Institute Genome Sequencing Center for Infectious Disease"/>
            <person name="Neafsey D."/>
            <person name="Cheeseman I."/>
            <person name="Volkman S."/>
            <person name="Adams J."/>
            <person name="Walker B."/>
            <person name="Young S.K."/>
            <person name="Zeng Q."/>
            <person name="Gargeya S."/>
            <person name="Fitzgerald M."/>
            <person name="Haas B."/>
            <person name="Abouelleil A."/>
            <person name="Alvarado L."/>
            <person name="Arachchi H.M."/>
            <person name="Berlin A.M."/>
            <person name="Chapman S.B."/>
            <person name="Dewar J."/>
            <person name="Goldberg J."/>
            <person name="Griggs A."/>
            <person name="Gujja S."/>
            <person name="Hansen M."/>
            <person name="Howarth C."/>
            <person name="Imamovic A."/>
            <person name="Larimer J."/>
            <person name="McCowan C."/>
            <person name="Murphy C."/>
            <person name="Neiman D."/>
            <person name="Pearson M."/>
            <person name="Priest M."/>
            <person name="Roberts A."/>
            <person name="Saif S."/>
            <person name="Shea T."/>
            <person name="Sisk P."/>
            <person name="Sykes S."/>
            <person name="Wortman J."/>
            <person name="Nusbaum C."/>
            <person name="Birren B."/>
        </authorList>
    </citation>
    <scope>NUCLEOTIDE SEQUENCE [LARGE SCALE GENOMIC DNA]</scope>
    <source>
        <strain evidence="8 9">UGT5.1</strain>
    </source>
</reference>
<dbReference type="GO" id="GO:0046789">
    <property type="term" value="F:host cell surface receptor binding"/>
    <property type="evidence" value="ECO:0007669"/>
    <property type="project" value="InterPro"/>
</dbReference>
<dbReference type="Pfam" id="PF15447">
    <property type="entry name" value="NTS"/>
    <property type="match status" value="1"/>
</dbReference>
<dbReference type="SUPFAM" id="SSF140924">
    <property type="entry name" value="Duffy binding domain-like"/>
    <property type="match status" value="4"/>
</dbReference>
<dbReference type="GO" id="GO:0016020">
    <property type="term" value="C:membrane"/>
    <property type="evidence" value="ECO:0007669"/>
    <property type="project" value="InterPro"/>
</dbReference>
<feature type="region of interest" description="Disordered" evidence="2">
    <location>
        <begin position="1114"/>
        <end position="1144"/>
    </location>
</feature>
<feature type="compositionally biased region" description="Polar residues" evidence="2">
    <location>
        <begin position="1207"/>
        <end position="1232"/>
    </location>
</feature>
<feature type="compositionally biased region" description="Low complexity" evidence="2">
    <location>
        <begin position="1691"/>
        <end position="1705"/>
    </location>
</feature>
<feature type="domain" description="Duffy-antigen binding" evidence="4">
    <location>
        <begin position="910"/>
        <end position="1182"/>
    </location>
</feature>
<evidence type="ECO:0000256" key="2">
    <source>
        <dbReference type="SAM" id="MobiDB-lite"/>
    </source>
</evidence>
<feature type="compositionally biased region" description="Basic and acidic residues" evidence="2">
    <location>
        <begin position="1678"/>
        <end position="1690"/>
    </location>
</feature>
<sequence length="1757" mass="199896">MVTQNGGGGAHGSGEDDADKYKNAEDAKHLLDIIGKDVYDQVKSEAAGRGGSELNGFLSQARYNGERTNATNACQFSHEYETHVTWGDSYPCAKRSEKRFSDDGRSQCSTSRIIGNNSNTGACAPYRKLQLCDYNLEKITDTYTTTTHNLLVDVCLAAKHEGASLQGYHDKYRANNTDFKTNICTELARSFADIGDIIRGKDLYLGNKKYNETEREKEKLQNNLKSIFKKIYDGLNPEAKQHYSDDEKDRNYYKLREDWWALNRDQVWKAITCSADKGNAYFRVTCSDTHGSSVANHKCRCGDDKKPNDQVPTYFDYVPQYLRWFEEWAEDFCRKRKHKLQNAITNCREQDKDGKDRYCDLNGYDCKGTARGKNKYKYEHDCIECSFSCNPFVEWLDNQQKEFEKQKEKYGNEIKKADGKNGTSITIGDKTINNWYVKEFYEKLREDYGNVEEFLKKLSKEAICKDKPKVGNETADPVDFNNDVNTTFSRTKYCQACPLCGLKLMSPPWDPKGDIDCQHIEIKTFDESNSTPINLLVKNTSGKTMVQKLGSLCGNPPKNNIKMETWKCHYERPGEHYCVLQNDNQGKPQERTIHSFNSLFWRWVTEMLKDSIDWRKEHENCMKKGDKSKCISGCKKPCDCFEKWVQQKQTEWQQVKEHYEKEEGFWVFGPYGALGYLLKEEYFTKIKAPYKEVKSVEEFIKKMEQIIKQYEWNTDATKDNNSINKVLDHEEGIAKECKQKQNDCNKQPKPAESPAPSSPSSPNGPPSNPNDPPANHENEEDEDADDDDDDVSHVGAKDGSKDDEATEDAKVDTAAKKEEKAKDNTDESEPPEKKDKVNPCEIVNTLFTNGDPQNTFKKACEQKYGHPQRHWGWKCVTPTTSNDTTREDGSDRGKRSAPESGSNSDKNGSICIPPRRRKLYIKKIQDWAESQSKTQTSVNGDGNGSQEVVSVNGASESSVSANKQTQQQAEANGASTLSAASTSTSQTSLLRDAQVELRDAFIQSAAIETFFLWHKYKTVKQKELDEKKKQQQENDGLLDLGHDKDPQTELNGGTIPEEFKRQMFYTLGDYRDICVGNTPNGIDKVSASDKDTKGEEKSNNITMKQISDKIKDIVEKPNGVPPPAPGKPSGTPSPPPEKKPVQTPQQWWDDNAKHIWKGMICALAHKTDNPQEVDDKVKKELWDDTKKQPKKDNYTYENVVLKEENSGTRPKPQTESSSASSGEKTTLNNPKLTQFVKRPPYFRYLEEWGETFCRQRTRMLKDVKDNCTKVGKHGNKDCSGDGFDCNDESTKKEHIFKPLNCHSCAKYCTYYKKWIKRKKIEFTKQSNAFTKQKTDAHNNNGFCGKQGKCDTAGAFLERLKNGPCKSNDNEDNNKGDSYIDFNKEDKTFGHENYCDPCSQFKIKCQDGKCTSGDTKVNCNGITTIDADYIKNNKDSTKEVVMRVSDNDTNKFDGGLDACKDAHIFKGIRKEEWTCGNVCGLDICSLKKINNNGQESDEHILIKELIKRWLETFFEDYNRIQKKLKTCKENGKGFTCIKDCVNQWIKKKKEEWQKINEYYIDQYTKENPEGNNLKTFLEELQSLTELNKIMQPCDGLDKFKASLKCNSITSSENSKEKDIVECMLEDLDTKIKTESCPDQPSDKNQTQTCEKYTPPDDEEDLLLEENEKTNKQPSFCPEIKPEPVEDKDGCKPAEAAPKESAPTATSEVQTEQDTKDKAPEAKPPTPALPPPKPKPQPKPKVTPPQNLFEHPAVIPALM</sequence>
<dbReference type="InterPro" id="IPR054595">
    <property type="entry name" value="DBL_C"/>
</dbReference>
<feature type="coiled-coil region" evidence="1">
    <location>
        <begin position="396"/>
        <end position="461"/>
    </location>
</feature>
<feature type="compositionally biased region" description="Basic and acidic residues" evidence="2">
    <location>
        <begin position="1086"/>
        <end position="1098"/>
    </location>
</feature>
<feature type="domain" description="Plasmodium falciparum erythrocyte membrane protein-1 N-terminal segment" evidence="5">
    <location>
        <begin position="26"/>
        <end position="62"/>
    </location>
</feature>
<dbReference type="Pfam" id="PF18562">
    <property type="entry name" value="CIDR1_gamma"/>
    <property type="match status" value="1"/>
</dbReference>
<dbReference type="InterPro" id="IPR029210">
    <property type="entry name" value="PfEMP1_NTS"/>
</dbReference>
<feature type="region of interest" description="Disordered" evidence="2">
    <location>
        <begin position="931"/>
        <end position="984"/>
    </location>
</feature>
<feature type="compositionally biased region" description="Basic and acidic residues" evidence="2">
    <location>
        <begin position="791"/>
        <end position="838"/>
    </location>
</feature>
<feature type="region of interest" description="Disordered" evidence="2">
    <location>
        <begin position="1"/>
        <end position="20"/>
    </location>
</feature>
<feature type="compositionally biased region" description="Pro residues" evidence="2">
    <location>
        <begin position="1720"/>
        <end position="1741"/>
    </location>
</feature>
<feature type="compositionally biased region" description="Pro residues" evidence="2">
    <location>
        <begin position="1119"/>
        <end position="1135"/>
    </location>
</feature>
<dbReference type="InterPro" id="IPR008602">
    <property type="entry name" value="Duffy-antigen-binding"/>
</dbReference>
<dbReference type="Gene3D" id="1.20.58.830">
    <property type="match status" value="2"/>
</dbReference>
<evidence type="ECO:0000259" key="5">
    <source>
        <dbReference type="Pfam" id="PF15447"/>
    </source>
</evidence>
<feature type="domain" description="Duffy-binding-like" evidence="7">
    <location>
        <begin position="1247"/>
        <end position="1391"/>
    </location>
</feature>
<evidence type="ECO:0000259" key="3">
    <source>
        <dbReference type="Pfam" id="PF03011"/>
    </source>
</evidence>
<feature type="region of interest" description="Disordered" evidence="2">
    <location>
        <begin position="1024"/>
        <end position="1056"/>
    </location>
</feature>
<feature type="domain" description="Duffy-binding-like" evidence="7">
    <location>
        <begin position="327"/>
        <end position="492"/>
    </location>
</feature>
<dbReference type="Pfam" id="PF05424">
    <property type="entry name" value="Duffy_binding"/>
    <property type="match status" value="2"/>
</dbReference>
<evidence type="ECO:0000313" key="8">
    <source>
        <dbReference type="EMBL" id="EWC78910.1"/>
    </source>
</evidence>
<feature type="compositionally biased region" description="Basic and acidic residues" evidence="2">
    <location>
        <begin position="1184"/>
        <end position="1206"/>
    </location>
</feature>
<dbReference type="Pfam" id="PF03011">
    <property type="entry name" value="PFEMP"/>
    <property type="match status" value="2"/>
</dbReference>
<dbReference type="PANTHER" id="PTHR36721:SF1">
    <property type="entry name" value="OS04G0446401 PROTEIN"/>
    <property type="match status" value="1"/>
</dbReference>
<protein>
    <recommendedName>
        <fullName evidence="10">Duffy-binding-like domain-containing protein</fullName>
    </recommendedName>
</protein>
<feature type="coiled-coil region" evidence="1">
    <location>
        <begin position="203"/>
        <end position="230"/>
    </location>
</feature>
<evidence type="ECO:0008006" key="10">
    <source>
        <dbReference type="Google" id="ProtNLM"/>
    </source>
</evidence>
<feature type="region of interest" description="Disordered" evidence="2">
    <location>
        <begin position="738"/>
        <end position="912"/>
    </location>
</feature>
<feature type="compositionally biased region" description="Pro residues" evidence="2">
    <location>
        <begin position="751"/>
        <end position="772"/>
    </location>
</feature>
<feature type="compositionally biased region" description="Basic and acidic residues" evidence="2">
    <location>
        <begin position="884"/>
        <end position="897"/>
    </location>
</feature>
<feature type="region of interest" description="Disordered" evidence="2">
    <location>
        <begin position="1184"/>
        <end position="1232"/>
    </location>
</feature>
<accession>W7JIY0</accession>
<dbReference type="FunFam" id="1.20.1310.20:FF:000001">
    <property type="entry name" value="Erythrocyte membrane protein 1, PfEMP1"/>
    <property type="match status" value="1"/>
</dbReference>
<dbReference type="EMBL" id="KE124396">
    <property type="protein sequence ID" value="EWC78910.1"/>
    <property type="molecule type" value="Genomic_DNA"/>
</dbReference>
<evidence type="ECO:0000259" key="6">
    <source>
        <dbReference type="Pfam" id="PF18562"/>
    </source>
</evidence>
<feature type="region of interest" description="Disordered" evidence="2">
    <location>
        <begin position="1079"/>
        <end position="1102"/>
    </location>
</feature>
<dbReference type="PANTHER" id="PTHR36721">
    <property type="entry name" value="PROLINE-RICH FAMILY PROTEIN"/>
    <property type="match status" value="1"/>
</dbReference>
<feature type="compositionally biased region" description="Polar residues" evidence="2">
    <location>
        <begin position="845"/>
        <end position="856"/>
    </location>
</feature>
<feature type="domain" description="Duffy-binding-like" evidence="3">
    <location>
        <begin position="599"/>
        <end position="743"/>
    </location>
</feature>
<dbReference type="Proteomes" id="UP000030697">
    <property type="component" value="Unassembled WGS sequence"/>
</dbReference>
<feature type="domain" description="Duffy-antigen binding" evidence="4">
    <location>
        <begin position="121"/>
        <end position="323"/>
    </location>
</feature>
<name>W7JIY0_PLAFA</name>
<feature type="compositionally biased region" description="Low complexity" evidence="2">
    <location>
        <begin position="974"/>
        <end position="984"/>
    </location>
</feature>
<organism evidence="8 9">
    <name type="scientific">Plasmodium falciparum UGT5.1</name>
    <dbReference type="NCBI Taxonomy" id="1237627"/>
    <lineage>
        <taxon>Eukaryota</taxon>
        <taxon>Sar</taxon>
        <taxon>Alveolata</taxon>
        <taxon>Apicomplexa</taxon>
        <taxon>Aconoidasida</taxon>
        <taxon>Haemosporida</taxon>
        <taxon>Plasmodiidae</taxon>
        <taxon>Plasmodium</taxon>
        <taxon>Plasmodium (Laverania)</taxon>
    </lineage>
</organism>
<feature type="domain" description="Duffy-binding-like" evidence="3">
    <location>
        <begin position="1504"/>
        <end position="1641"/>
    </location>
</feature>
<dbReference type="InterPro" id="IPR041480">
    <property type="entry name" value="CIDR1_gamma"/>
</dbReference>
<feature type="compositionally biased region" description="Acidic residues" evidence="2">
    <location>
        <begin position="1654"/>
        <end position="1663"/>
    </location>
</feature>
<dbReference type="InterPro" id="IPR004258">
    <property type="entry name" value="DBL"/>
</dbReference>
<evidence type="ECO:0000313" key="9">
    <source>
        <dbReference type="Proteomes" id="UP000030697"/>
    </source>
</evidence>
<gene>
    <name evidence="8" type="ORF">C923_00417</name>
</gene>
<feature type="compositionally biased region" description="Polar residues" evidence="2">
    <location>
        <begin position="1635"/>
        <end position="1649"/>
    </location>
</feature>
<keyword evidence="1" id="KW-0175">Coiled coil</keyword>
<dbReference type="FunFam" id="1.20.58.1930:FF:000001">
    <property type="entry name" value="Erythrocyte membrane protein 1, PfEMP1"/>
    <property type="match status" value="1"/>
</dbReference>
<evidence type="ECO:0000259" key="7">
    <source>
        <dbReference type="Pfam" id="PF22672"/>
    </source>
</evidence>
<proteinExistence type="predicted"/>
<dbReference type="InterPro" id="IPR042202">
    <property type="entry name" value="Duffy-ag-bd_sf"/>
</dbReference>
<feature type="compositionally biased region" description="Gly residues" evidence="2">
    <location>
        <begin position="1"/>
        <end position="12"/>
    </location>
</feature>
<dbReference type="Gene3D" id="1.20.1310.20">
    <property type="entry name" value="Duffy-antigen binding domain"/>
    <property type="match status" value="2"/>
</dbReference>